<comment type="caution">
    <text evidence="4">The sequence shown here is derived from an EMBL/GenBank/DDBJ whole genome shotgun (WGS) entry which is preliminary data.</text>
</comment>
<name>A0A8S1PHA5_9CILI</name>
<proteinExistence type="predicted"/>
<evidence type="ECO:0000256" key="2">
    <source>
        <dbReference type="SAM" id="Coils"/>
    </source>
</evidence>
<reference evidence="4" key="1">
    <citation type="submission" date="2021-01" db="EMBL/GenBank/DDBJ databases">
        <authorList>
            <consortium name="Genoscope - CEA"/>
            <person name="William W."/>
        </authorList>
    </citation>
    <scope>NUCLEOTIDE SEQUENCE</scope>
</reference>
<dbReference type="SMART" id="SM00184">
    <property type="entry name" value="RING"/>
    <property type="match status" value="1"/>
</dbReference>
<accession>A0A8S1PHA5</accession>
<feature type="domain" description="RING-type" evidence="3">
    <location>
        <begin position="125"/>
        <end position="170"/>
    </location>
</feature>
<keyword evidence="5" id="KW-1185">Reference proteome</keyword>
<keyword evidence="1" id="KW-0863">Zinc-finger</keyword>
<dbReference type="Proteomes" id="UP000692954">
    <property type="component" value="Unassembled WGS sequence"/>
</dbReference>
<dbReference type="PROSITE" id="PS50089">
    <property type="entry name" value="ZF_RING_2"/>
    <property type="match status" value="1"/>
</dbReference>
<organism evidence="4 5">
    <name type="scientific">Paramecium sonneborni</name>
    <dbReference type="NCBI Taxonomy" id="65129"/>
    <lineage>
        <taxon>Eukaryota</taxon>
        <taxon>Sar</taxon>
        <taxon>Alveolata</taxon>
        <taxon>Ciliophora</taxon>
        <taxon>Intramacronucleata</taxon>
        <taxon>Oligohymenophorea</taxon>
        <taxon>Peniculida</taxon>
        <taxon>Parameciidae</taxon>
        <taxon>Paramecium</taxon>
    </lineage>
</organism>
<dbReference type="OrthoDB" id="310984at2759"/>
<dbReference type="InterPro" id="IPR001841">
    <property type="entry name" value="Znf_RING"/>
</dbReference>
<gene>
    <name evidence="4" type="ORF">PSON_ATCC_30995.1.T0760201</name>
</gene>
<evidence type="ECO:0000313" key="5">
    <source>
        <dbReference type="Proteomes" id="UP000692954"/>
    </source>
</evidence>
<sequence>MDDLIVNIIETIVESGNRGKELMIDSFVLGVAWGRKILITEQDIKKAVNYLYDVNKQLEESQQSPFQKLELFNKFLIDDNYNIFTQKQEDLRKNIENQQNKKQEDLVQMVCYQKKKNRIINQKICSICDFYINDLDEEKCQIQQCGHQFHNLCLYFKIDQQGLTNCPTCKCQLNSNLKEQIFQKISKSFKSCCPNPTCDIEFIYFGQPIFYCSKCNIQCCLNCKSLASHETCTLQLDHFEMGLGIRFKICFYCFNPIFQNFQDINSHNCQNFQDQIEMNRKIYQF</sequence>
<dbReference type="GO" id="GO:0008270">
    <property type="term" value="F:zinc ion binding"/>
    <property type="evidence" value="ECO:0007669"/>
    <property type="project" value="UniProtKB-KW"/>
</dbReference>
<keyword evidence="1" id="KW-0862">Zinc</keyword>
<evidence type="ECO:0000256" key="1">
    <source>
        <dbReference type="PROSITE-ProRule" id="PRU00175"/>
    </source>
</evidence>
<feature type="coiled-coil region" evidence="2">
    <location>
        <begin position="81"/>
        <end position="108"/>
    </location>
</feature>
<dbReference type="AlphaFoldDB" id="A0A8S1PHA5"/>
<dbReference type="EMBL" id="CAJJDN010000076">
    <property type="protein sequence ID" value="CAD8101838.1"/>
    <property type="molecule type" value="Genomic_DNA"/>
</dbReference>
<keyword evidence="2" id="KW-0175">Coiled coil</keyword>
<keyword evidence="1" id="KW-0479">Metal-binding</keyword>
<evidence type="ECO:0000313" key="4">
    <source>
        <dbReference type="EMBL" id="CAD8101838.1"/>
    </source>
</evidence>
<evidence type="ECO:0000259" key="3">
    <source>
        <dbReference type="PROSITE" id="PS50089"/>
    </source>
</evidence>
<protein>
    <recommendedName>
        <fullName evidence="3">RING-type domain-containing protein</fullName>
    </recommendedName>
</protein>